<sequence>MTMLKLIDSGARSHLPFSPAFIAGDLMFVSGQASVDRDTGAIIPGTFEEEMRRSIENLRAILKAGGLSLDHVVNVKAYLANEADGELYNRIYPEYFSDPRPSRSTIVGVLGTKLKFELDCVAYVGATRQQAQRV</sequence>
<organism evidence="1 2">
    <name type="scientific">Devosia geojensis</name>
    <dbReference type="NCBI Taxonomy" id="443610"/>
    <lineage>
        <taxon>Bacteria</taxon>
        <taxon>Pseudomonadati</taxon>
        <taxon>Pseudomonadota</taxon>
        <taxon>Alphaproteobacteria</taxon>
        <taxon>Hyphomicrobiales</taxon>
        <taxon>Devosiaceae</taxon>
        <taxon>Devosia</taxon>
    </lineage>
</organism>
<dbReference type="GO" id="GO:0019239">
    <property type="term" value="F:deaminase activity"/>
    <property type="evidence" value="ECO:0007669"/>
    <property type="project" value="TreeGrafter"/>
</dbReference>
<keyword evidence="2" id="KW-1185">Reference proteome</keyword>
<dbReference type="InterPro" id="IPR006175">
    <property type="entry name" value="YjgF/YER057c/UK114"/>
</dbReference>
<dbReference type="PATRIC" id="fig|443610.3.peg.4335"/>
<evidence type="ECO:0000313" key="1">
    <source>
        <dbReference type="EMBL" id="KKB12141.1"/>
    </source>
</evidence>
<dbReference type="Proteomes" id="UP000033632">
    <property type="component" value="Unassembled WGS sequence"/>
</dbReference>
<accession>A0A0F5FTF2</accession>
<dbReference type="CDD" id="cd00448">
    <property type="entry name" value="YjgF_YER057c_UK114_family"/>
    <property type="match status" value="1"/>
</dbReference>
<dbReference type="STRING" id="443610.VE25_08785"/>
<dbReference type="GO" id="GO:0005829">
    <property type="term" value="C:cytosol"/>
    <property type="evidence" value="ECO:0007669"/>
    <property type="project" value="TreeGrafter"/>
</dbReference>
<dbReference type="AlphaFoldDB" id="A0A0F5FTF2"/>
<dbReference type="EMBL" id="JZEX01000088">
    <property type="protein sequence ID" value="KKB12141.1"/>
    <property type="molecule type" value="Genomic_DNA"/>
</dbReference>
<proteinExistence type="predicted"/>
<protein>
    <submittedName>
        <fullName evidence="1">Endoribonuclease L-PSP</fullName>
    </submittedName>
</protein>
<dbReference type="InterPro" id="IPR035959">
    <property type="entry name" value="RutC-like_sf"/>
</dbReference>
<evidence type="ECO:0000313" key="2">
    <source>
        <dbReference type="Proteomes" id="UP000033632"/>
    </source>
</evidence>
<reference evidence="1 2" key="1">
    <citation type="submission" date="2015-03" db="EMBL/GenBank/DDBJ databases">
        <authorList>
            <person name="Hassan Y.I."/>
            <person name="Lepp D."/>
            <person name="Li X.-Z."/>
            <person name="Zhou T."/>
        </authorList>
    </citation>
    <scope>NUCLEOTIDE SEQUENCE [LARGE SCALE GENOMIC DNA]</scope>
    <source>
        <strain evidence="1 2">BD-c194</strain>
    </source>
</reference>
<gene>
    <name evidence="1" type="ORF">VE25_08785</name>
</gene>
<dbReference type="PANTHER" id="PTHR11803">
    <property type="entry name" value="2-IMINOBUTANOATE/2-IMINOPROPANOATE DEAMINASE RIDA"/>
    <property type="match status" value="1"/>
</dbReference>
<dbReference type="PANTHER" id="PTHR11803:SF44">
    <property type="entry name" value="RUTC FAMILY PROTEIN YJGH"/>
    <property type="match status" value="1"/>
</dbReference>
<name>A0A0F5FTF2_9HYPH</name>
<comment type="caution">
    <text evidence="1">The sequence shown here is derived from an EMBL/GenBank/DDBJ whole genome shotgun (WGS) entry which is preliminary data.</text>
</comment>
<dbReference type="Pfam" id="PF01042">
    <property type="entry name" value="Ribonuc_L-PSP"/>
    <property type="match status" value="1"/>
</dbReference>
<dbReference type="SUPFAM" id="SSF55298">
    <property type="entry name" value="YjgF-like"/>
    <property type="match status" value="1"/>
</dbReference>
<dbReference type="Gene3D" id="3.30.1330.40">
    <property type="entry name" value="RutC-like"/>
    <property type="match status" value="1"/>
</dbReference>